<organism evidence="1 2">
    <name type="scientific">Rhizobium etli bv. mimosae str. IE4771</name>
    <dbReference type="NCBI Taxonomy" id="1432050"/>
    <lineage>
        <taxon>Bacteria</taxon>
        <taxon>Pseudomonadati</taxon>
        <taxon>Pseudomonadota</taxon>
        <taxon>Alphaproteobacteria</taxon>
        <taxon>Hyphomicrobiales</taxon>
        <taxon>Rhizobiaceae</taxon>
        <taxon>Rhizobium/Agrobacterium group</taxon>
        <taxon>Rhizobium</taxon>
    </lineage>
</organism>
<dbReference type="HOGENOM" id="CLU_2737221_0_0_5"/>
<evidence type="ECO:0000313" key="1">
    <source>
        <dbReference type="EMBL" id="AIC27833.1"/>
    </source>
</evidence>
<evidence type="ECO:0000313" key="2">
    <source>
        <dbReference type="Proteomes" id="UP000027180"/>
    </source>
</evidence>
<gene>
    <name evidence="1" type="ORF">IE4771_CH02734</name>
</gene>
<accession>A0A060HY14</accession>
<dbReference type="KEGG" id="rei:IE4771_CH02734"/>
<proteinExistence type="predicted"/>
<dbReference type="RefSeq" id="WP_038689649.1">
    <property type="nucleotide sequence ID" value="NZ_CP006986.1"/>
</dbReference>
<sequence length="71" mass="7913">MHKFTVSITREIEADTAEEAALLLYQELSRGPVPDAYSVTDETQVTTEVTLDRDKADEFASIDHTADPGNW</sequence>
<dbReference type="EMBL" id="CP006986">
    <property type="protein sequence ID" value="AIC27833.1"/>
    <property type="molecule type" value="Genomic_DNA"/>
</dbReference>
<protein>
    <submittedName>
        <fullName evidence="1">Uncharacterized protein</fullName>
    </submittedName>
</protein>
<dbReference type="AlphaFoldDB" id="A0A060HY14"/>
<reference evidence="1 2" key="1">
    <citation type="submission" date="2013-12" db="EMBL/GenBank/DDBJ databases">
        <title>Complete genome sequence of Rhizobium etli bv. mimosae IE4771.</title>
        <authorList>
            <person name="Bustos P."/>
            <person name="Santamaria R.I."/>
            <person name="Lozano L."/>
            <person name="Ormeno-Orrillo E."/>
            <person name="Rogel M.A."/>
            <person name="Romero D."/>
            <person name="Cevallos M.A."/>
            <person name="Martinez-Romero E."/>
            <person name="Gonzalez V."/>
        </authorList>
    </citation>
    <scope>NUCLEOTIDE SEQUENCE [LARGE SCALE GENOMIC DNA]</scope>
    <source>
        <strain evidence="1 2">IE4771</strain>
    </source>
</reference>
<name>A0A060HY14_RHIET</name>
<dbReference type="Proteomes" id="UP000027180">
    <property type="component" value="Chromosome"/>
</dbReference>